<comment type="caution">
    <text evidence="1">The sequence shown here is derived from an EMBL/GenBank/DDBJ whole genome shotgun (WGS) entry which is preliminary data.</text>
</comment>
<feature type="non-terminal residue" evidence="1">
    <location>
        <position position="1"/>
    </location>
</feature>
<dbReference type="Gene3D" id="3.40.50.150">
    <property type="entry name" value="Vaccinia Virus protein VP39"/>
    <property type="match status" value="1"/>
</dbReference>
<evidence type="ECO:0000313" key="1">
    <source>
        <dbReference type="EMBL" id="GAG97726.1"/>
    </source>
</evidence>
<gene>
    <name evidence="1" type="ORF">S01H4_51226</name>
</gene>
<protein>
    <recommendedName>
        <fullName evidence="2">Methyltransferase domain-containing protein</fullName>
    </recommendedName>
</protein>
<dbReference type="SUPFAM" id="SSF53335">
    <property type="entry name" value="S-adenosyl-L-methionine-dependent methyltransferases"/>
    <property type="match status" value="1"/>
</dbReference>
<accession>X1DMR4</accession>
<dbReference type="AlphaFoldDB" id="X1DMR4"/>
<reference evidence="1" key="1">
    <citation type="journal article" date="2014" name="Front. Microbiol.">
        <title>High frequency of phylogenetically diverse reductive dehalogenase-homologous genes in deep subseafloor sedimentary metagenomes.</title>
        <authorList>
            <person name="Kawai M."/>
            <person name="Futagami T."/>
            <person name="Toyoda A."/>
            <person name="Takaki Y."/>
            <person name="Nishi S."/>
            <person name="Hori S."/>
            <person name="Arai W."/>
            <person name="Tsubouchi T."/>
            <person name="Morono Y."/>
            <person name="Uchiyama I."/>
            <person name="Ito T."/>
            <person name="Fujiyama A."/>
            <person name="Inagaki F."/>
            <person name="Takami H."/>
        </authorList>
    </citation>
    <scope>NUCLEOTIDE SEQUENCE</scope>
    <source>
        <strain evidence="1">Expedition CK06-06</strain>
    </source>
</reference>
<evidence type="ECO:0008006" key="2">
    <source>
        <dbReference type="Google" id="ProtNLM"/>
    </source>
</evidence>
<dbReference type="Pfam" id="PF13578">
    <property type="entry name" value="Methyltransf_24"/>
    <property type="match status" value="1"/>
</dbReference>
<dbReference type="EMBL" id="BART01029149">
    <property type="protein sequence ID" value="GAG97726.1"/>
    <property type="molecule type" value="Genomic_DNA"/>
</dbReference>
<sequence length="179" mass="20148">KGVHIVTPERHYPLFVATVLLKAQTVIECGTGPGNSLETFIKALKLTGGKVYTWDINSKWEEKFRSRKMKAEDPADSLVTDYENYVIFHVSDSIEAGHKWDKGDIDILYCDANHGYKHVTHELEAWGKFNPKIIFIHDTGGPGTKMVLGHPFRAAMEYAEKTGRNFFNLLTPQGLGVII</sequence>
<name>X1DMR4_9ZZZZ</name>
<dbReference type="InterPro" id="IPR029063">
    <property type="entry name" value="SAM-dependent_MTases_sf"/>
</dbReference>
<proteinExistence type="predicted"/>
<organism evidence="1">
    <name type="scientific">marine sediment metagenome</name>
    <dbReference type="NCBI Taxonomy" id="412755"/>
    <lineage>
        <taxon>unclassified sequences</taxon>
        <taxon>metagenomes</taxon>
        <taxon>ecological metagenomes</taxon>
    </lineage>
</organism>